<evidence type="ECO:0000256" key="1">
    <source>
        <dbReference type="ARBA" id="ARBA00023015"/>
    </source>
</evidence>
<gene>
    <name evidence="5" type="ORF">SAMN05216244_2249</name>
</gene>
<dbReference type="InterPro" id="IPR014710">
    <property type="entry name" value="RmlC-like_jellyroll"/>
</dbReference>
<evidence type="ECO:0000313" key="5">
    <source>
        <dbReference type="EMBL" id="SDM29588.1"/>
    </source>
</evidence>
<dbReference type="Pfam" id="PF02311">
    <property type="entry name" value="AraC_binding"/>
    <property type="match status" value="1"/>
</dbReference>
<keyword evidence="1" id="KW-0805">Transcription regulation</keyword>
<dbReference type="Gene3D" id="2.60.120.10">
    <property type="entry name" value="Jelly Rolls"/>
    <property type="match status" value="1"/>
</dbReference>
<dbReference type="PROSITE" id="PS01124">
    <property type="entry name" value="HTH_ARAC_FAMILY_2"/>
    <property type="match status" value="1"/>
</dbReference>
<dbReference type="InterPro" id="IPR009057">
    <property type="entry name" value="Homeodomain-like_sf"/>
</dbReference>
<dbReference type="SMART" id="SM00342">
    <property type="entry name" value="HTH_ARAC"/>
    <property type="match status" value="1"/>
</dbReference>
<sequence>MKINRVDLHLSEEGIRLYESKHLAGDLVSEHHHLVYEILYALEGDGRIVLNGKSYAFKQDNVAVISPYSAHSIISDSKLTVLVLAFEQSILENSVKNELLEQCFAETQFVELNPFDGSNVRQLLRNMLYEQSQGEKLNYVAMRIFLSELLLRFARSQNDTDVFDANVLRAERLQQYIDTHYFEILSSTDLANKLGISTRHLNNIFKERYQVTPMQYLTEVRIDLAKKLLASTHKDIVSICFEVGFESLSTFYRAFKNIVEISPKKYRTAYNQELIQK</sequence>
<dbReference type="STRING" id="482461.SAMN05216244_2249"/>
<keyword evidence="6" id="KW-1185">Reference proteome</keyword>
<dbReference type="PROSITE" id="PS00041">
    <property type="entry name" value="HTH_ARAC_FAMILY_1"/>
    <property type="match status" value="1"/>
</dbReference>
<dbReference type="Pfam" id="PF12833">
    <property type="entry name" value="HTH_18"/>
    <property type="match status" value="1"/>
</dbReference>
<dbReference type="Proteomes" id="UP000182347">
    <property type="component" value="Unassembled WGS sequence"/>
</dbReference>
<evidence type="ECO:0000256" key="3">
    <source>
        <dbReference type="ARBA" id="ARBA00023163"/>
    </source>
</evidence>
<evidence type="ECO:0000313" key="6">
    <source>
        <dbReference type="Proteomes" id="UP000182347"/>
    </source>
</evidence>
<dbReference type="PANTHER" id="PTHR43280:SF28">
    <property type="entry name" value="HTH-TYPE TRANSCRIPTIONAL ACTIVATOR RHAS"/>
    <property type="match status" value="1"/>
</dbReference>
<dbReference type="PANTHER" id="PTHR43280">
    <property type="entry name" value="ARAC-FAMILY TRANSCRIPTIONAL REGULATOR"/>
    <property type="match status" value="1"/>
</dbReference>
<evidence type="ECO:0000259" key="4">
    <source>
        <dbReference type="PROSITE" id="PS01124"/>
    </source>
</evidence>
<dbReference type="GO" id="GO:0043565">
    <property type="term" value="F:sequence-specific DNA binding"/>
    <property type="evidence" value="ECO:0007669"/>
    <property type="project" value="InterPro"/>
</dbReference>
<dbReference type="SUPFAM" id="SSF46689">
    <property type="entry name" value="Homeodomain-like"/>
    <property type="match status" value="2"/>
</dbReference>
<dbReference type="InterPro" id="IPR018060">
    <property type="entry name" value="HTH_AraC"/>
</dbReference>
<keyword evidence="3" id="KW-0804">Transcription</keyword>
<dbReference type="EMBL" id="FNHF01000002">
    <property type="protein sequence ID" value="SDM29588.1"/>
    <property type="molecule type" value="Genomic_DNA"/>
</dbReference>
<dbReference type="Gene3D" id="1.10.10.60">
    <property type="entry name" value="Homeodomain-like"/>
    <property type="match status" value="2"/>
</dbReference>
<evidence type="ECO:0000256" key="2">
    <source>
        <dbReference type="ARBA" id="ARBA00023125"/>
    </source>
</evidence>
<dbReference type="SUPFAM" id="SSF51215">
    <property type="entry name" value="Regulatory protein AraC"/>
    <property type="match status" value="1"/>
</dbReference>
<dbReference type="GO" id="GO:0003700">
    <property type="term" value="F:DNA-binding transcription factor activity"/>
    <property type="evidence" value="ECO:0007669"/>
    <property type="project" value="InterPro"/>
</dbReference>
<dbReference type="InterPro" id="IPR037923">
    <property type="entry name" value="HTH-like"/>
</dbReference>
<keyword evidence="2 5" id="KW-0238">DNA-binding</keyword>
<dbReference type="InterPro" id="IPR003313">
    <property type="entry name" value="AraC-bd"/>
</dbReference>
<dbReference type="RefSeq" id="WP_245693757.1">
    <property type="nucleotide sequence ID" value="NZ_FNHF01000002.1"/>
</dbReference>
<reference evidence="6" key="1">
    <citation type="submission" date="2016-10" db="EMBL/GenBank/DDBJ databases">
        <authorList>
            <person name="Varghese N."/>
            <person name="Submissions S."/>
        </authorList>
    </citation>
    <scope>NUCLEOTIDE SEQUENCE [LARGE SCALE GENOMIC DNA]</scope>
    <source>
        <strain evidence="6">CGMCC 1.6199</strain>
    </source>
</reference>
<name>A0A1G9S200_9BACI</name>
<protein>
    <submittedName>
        <fullName evidence="5">AraC-type DNA-binding protein</fullName>
    </submittedName>
</protein>
<dbReference type="InterPro" id="IPR018062">
    <property type="entry name" value="HTH_AraC-typ_CS"/>
</dbReference>
<proteinExistence type="predicted"/>
<dbReference type="AlphaFoldDB" id="A0A1G9S200"/>
<organism evidence="5 6">
    <name type="scientific">Sediminibacillus halophilus</name>
    <dbReference type="NCBI Taxonomy" id="482461"/>
    <lineage>
        <taxon>Bacteria</taxon>
        <taxon>Bacillati</taxon>
        <taxon>Bacillota</taxon>
        <taxon>Bacilli</taxon>
        <taxon>Bacillales</taxon>
        <taxon>Bacillaceae</taxon>
        <taxon>Sediminibacillus</taxon>
    </lineage>
</organism>
<feature type="domain" description="HTH araC/xylS-type" evidence="4">
    <location>
        <begin position="171"/>
        <end position="269"/>
    </location>
</feature>
<accession>A0A1G9S200</accession>